<dbReference type="OrthoDB" id="4500473at2759"/>
<evidence type="ECO:0000313" key="2">
    <source>
        <dbReference type="Proteomes" id="UP000050424"/>
    </source>
</evidence>
<gene>
    <name evidence="1" type="ORF">AK830_g8088</name>
</gene>
<keyword evidence="2" id="KW-1185">Reference proteome</keyword>
<dbReference type="EMBL" id="LKCW01000133">
    <property type="protein sequence ID" value="KPM38486.1"/>
    <property type="molecule type" value="Genomic_DNA"/>
</dbReference>
<proteinExistence type="predicted"/>
<evidence type="ECO:0000313" key="1">
    <source>
        <dbReference type="EMBL" id="KPM38486.1"/>
    </source>
</evidence>
<accession>A0A0P7BEZ1</accession>
<protein>
    <submittedName>
        <fullName evidence="1">Uncharacterized protein</fullName>
    </submittedName>
</protein>
<dbReference type="Proteomes" id="UP000050424">
    <property type="component" value="Unassembled WGS sequence"/>
</dbReference>
<comment type="caution">
    <text evidence="1">The sequence shown here is derived from an EMBL/GenBank/DDBJ whole genome shotgun (WGS) entry which is preliminary data.</text>
</comment>
<reference evidence="1 2" key="1">
    <citation type="submission" date="2015-09" db="EMBL/GenBank/DDBJ databases">
        <title>Draft genome of a European isolate of the apple canker pathogen Neonectria ditissima.</title>
        <authorList>
            <person name="Gomez-Cortecero A."/>
            <person name="Harrison R.J."/>
            <person name="Armitage A.D."/>
        </authorList>
    </citation>
    <scope>NUCLEOTIDE SEQUENCE [LARGE SCALE GENOMIC DNA]</scope>
    <source>
        <strain evidence="1 2">R09/05</strain>
    </source>
</reference>
<dbReference type="AlphaFoldDB" id="A0A0P7BEZ1"/>
<name>A0A0P7BEZ1_9HYPO</name>
<organism evidence="1 2">
    <name type="scientific">Neonectria ditissima</name>
    <dbReference type="NCBI Taxonomy" id="78410"/>
    <lineage>
        <taxon>Eukaryota</taxon>
        <taxon>Fungi</taxon>
        <taxon>Dikarya</taxon>
        <taxon>Ascomycota</taxon>
        <taxon>Pezizomycotina</taxon>
        <taxon>Sordariomycetes</taxon>
        <taxon>Hypocreomycetidae</taxon>
        <taxon>Hypocreales</taxon>
        <taxon>Nectriaceae</taxon>
        <taxon>Neonectria</taxon>
    </lineage>
</organism>
<sequence>MDKCWFVLPQTHYPPPQEEDENGAVKQTGPICLGHFIKSLKHLDQVINSSGPEPFPLDMSIYRTKPTNFEWEENKERELSLSATAEVPVAAAPGITAKTSLGFAIKKTVGNYWQIDELETAIVQPSRAYINRCLASDSVAEFLQHAKLGPTWSIFMITGLKIAHGNSIQKVSRGRERGTHGGPGLGVTSIAEASIEGGISSGTSVSMSTEYTHDFVWAVRLSKITKGLFDKKWSQKTFSKGATFDMSEGSGSKEDLEAALSDEGLLNSQVLSVDSSEGGHEVFVI</sequence>